<sequence>MVLACRNSRKTSGQTSALVVGCGGLGCELVKILSQTGGFQLTLVDFDTIDLTNLNRQFYYTRDDIGKSKSQRLASKVNCAYFCSKIEEVDSIEFYRGFGVVFNCLDSDRVRSHVNKMCYLSRTRLIDGASGGWLG</sequence>
<dbReference type="EMBL" id="LWDP01000055">
    <property type="protein sequence ID" value="ORD93676.1"/>
    <property type="molecule type" value="Genomic_DNA"/>
</dbReference>
<dbReference type="PANTHER" id="PTHR10953">
    <property type="entry name" value="UBIQUITIN-ACTIVATING ENZYME E1"/>
    <property type="match status" value="1"/>
</dbReference>
<dbReference type="Proteomes" id="UP000192639">
    <property type="component" value="Unassembled WGS sequence"/>
</dbReference>
<dbReference type="Gene3D" id="3.40.50.720">
    <property type="entry name" value="NAD(P)-binding Rossmann-like Domain"/>
    <property type="match status" value="1"/>
</dbReference>
<dbReference type="GO" id="GO:0008641">
    <property type="term" value="F:ubiquitin-like modifier activating enzyme activity"/>
    <property type="evidence" value="ECO:0007669"/>
    <property type="project" value="InterPro"/>
</dbReference>
<dbReference type="VEuPathDB" id="MicrosporidiaDB:ECANGB1_1760"/>
<dbReference type="SUPFAM" id="SSF69572">
    <property type="entry name" value="Activating enzymes of the ubiquitin-like proteins"/>
    <property type="match status" value="1"/>
</dbReference>
<feature type="domain" description="THIF-type NAD/FAD binding fold" evidence="1">
    <location>
        <begin position="12"/>
        <end position="135"/>
    </location>
</feature>
<dbReference type="PROSITE" id="PS51257">
    <property type="entry name" value="PROKAR_LIPOPROTEIN"/>
    <property type="match status" value="1"/>
</dbReference>
<evidence type="ECO:0000259" key="1">
    <source>
        <dbReference type="Pfam" id="PF00899"/>
    </source>
</evidence>
<dbReference type="GO" id="GO:0016779">
    <property type="term" value="F:nucleotidyltransferase activity"/>
    <property type="evidence" value="ECO:0007669"/>
    <property type="project" value="TreeGrafter"/>
</dbReference>
<dbReference type="InterPro" id="IPR035985">
    <property type="entry name" value="Ubiquitin-activating_enz"/>
</dbReference>
<comment type="caution">
    <text evidence="2">The sequence shown here is derived from an EMBL/GenBank/DDBJ whole genome shotgun (WGS) entry which is preliminary data.</text>
</comment>
<evidence type="ECO:0000313" key="2">
    <source>
        <dbReference type="EMBL" id="ORD93676.1"/>
    </source>
</evidence>
<dbReference type="InterPro" id="IPR000594">
    <property type="entry name" value="ThiF_NAD_FAD-bd"/>
</dbReference>
<dbReference type="OrthoDB" id="10255449at2759"/>
<dbReference type="GO" id="GO:0045116">
    <property type="term" value="P:protein neddylation"/>
    <property type="evidence" value="ECO:0007669"/>
    <property type="project" value="UniProtKB-UniPathway"/>
</dbReference>
<evidence type="ECO:0000313" key="3">
    <source>
        <dbReference type="Proteomes" id="UP000192639"/>
    </source>
</evidence>
<dbReference type="GO" id="GO:0004792">
    <property type="term" value="F:thiosulfate-cyanide sulfurtransferase activity"/>
    <property type="evidence" value="ECO:0007669"/>
    <property type="project" value="TreeGrafter"/>
</dbReference>
<dbReference type="UniPathway" id="UPA00885"/>
<reference evidence="2 3" key="1">
    <citation type="journal article" date="2017" name="Environ. Microbiol.">
        <title>Decay of the glycolytic pathway and adaptation to intranuclear parasitism within Enterocytozoonidae microsporidia.</title>
        <authorList>
            <person name="Wiredu Boakye D."/>
            <person name="Jaroenlak P."/>
            <person name="Prachumwat A."/>
            <person name="Williams T.A."/>
            <person name="Bateman K.S."/>
            <person name="Itsathitphaisarn O."/>
            <person name="Sritunyalucksana K."/>
            <person name="Paszkiewicz K.H."/>
            <person name="Moore K.A."/>
            <person name="Stentiford G.D."/>
            <person name="Williams B.A."/>
        </authorList>
    </citation>
    <scope>NUCLEOTIDE SEQUENCE [LARGE SCALE GENOMIC DNA]</scope>
    <source>
        <strain evidence="2 3">GB1</strain>
    </source>
</reference>
<protein>
    <submittedName>
        <fullName evidence="2">SAE2</fullName>
    </submittedName>
</protein>
<accession>A0A1Y1S5K0</accession>
<dbReference type="InterPro" id="IPR045886">
    <property type="entry name" value="ThiF/MoeB/HesA"/>
</dbReference>
<proteinExistence type="predicted"/>
<keyword evidence="3" id="KW-1185">Reference proteome</keyword>
<dbReference type="PANTHER" id="PTHR10953:SF102">
    <property type="entry name" value="ADENYLYLTRANSFERASE AND SULFURTRANSFERASE MOCS3"/>
    <property type="match status" value="1"/>
</dbReference>
<dbReference type="Pfam" id="PF00899">
    <property type="entry name" value="ThiF"/>
    <property type="match status" value="1"/>
</dbReference>
<gene>
    <name evidence="2" type="primary">SAE2</name>
    <name evidence="2" type="ORF">ECANGB1_1760</name>
</gene>
<organism evidence="2 3">
    <name type="scientific">Enterospora canceri</name>
    <dbReference type="NCBI Taxonomy" id="1081671"/>
    <lineage>
        <taxon>Eukaryota</taxon>
        <taxon>Fungi</taxon>
        <taxon>Fungi incertae sedis</taxon>
        <taxon>Microsporidia</taxon>
        <taxon>Enterocytozoonidae</taxon>
        <taxon>Enterospora</taxon>
    </lineage>
</organism>
<dbReference type="GO" id="GO:0005737">
    <property type="term" value="C:cytoplasm"/>
    <property type="evidence" value="ECO:0007669"/>
    <property type="project" value="TreeGrafter"/>
</dbReference>
<dbReference type="AlphaFoldDB" id="A0A1Y1S5K0"/>
<name>A0A1Y1S5K0_9MICR</name>